<name>A0A1A0VPG0_9MYCO</name>
<protein>
    <submittedName>
        <fullName evidence="1">Uncharacterized protein</fullName>
    </submittedName>
</protein>
<accession>A0A1A0VPG0</accession>
<sequence>MEKLLDFVGSLQKFEQDYPVLINDPQLGSLPAFPQLPVLDIDKITPTLYRAMDSKAVVYPTKEPIREFISREGRLPPAPSLTGLILRAKPKIHWCSYERYDSPSATASALQILQEYGNDCTLRATLPTKGLDDSVFVAFNGDTEYTDQASNRNLFRRLRWCRKYKKIYKFVGYFVELKTQDHPELPGGGLQVGVVGSPKVFKLEEWNSAESCWSIIWNEPASI</sequence>
<dbReference type="EMBL" id="LZSX01000041">
    <property type="protein sequence ID" value="OBB85147.1"/>
    <property type="molecule type" value="Genomic_DNA"/>
</dbReference>
<proteinExistence type="predicted"/>
<gene>
    <name evidence="1" type="ORF">A5760_08895</name>
</gene>
<reference evidence="1 2" key="1">
    <citation type="submission" date="2016-06" db="EMBL/GenBank/DDBJ databases">
        <authorList>
            <person name="Kjaerup R.B."/>
            <person name="Dalgaard T.S."/>
            <person name="Juul-Madsen H.R."/>
        </authorList>
    </citation>
    <scope>NUCLEOTIDE SEQUENCE [LARGE SCALE GENOMIC DNA]</scope>
    <source>
        <strain evidence="1 2">852002-51834_SCH5396731</strain>
    </source>
</reference>
<organism evidence="1 2">
    <name type="scientific">Mycobacterium colombiense</name>
    <dbReference type="NCBI Taxonomy" id="339268"/>
    <lineage>
        <taxon>Bacteria</taxon>
        <taxon>Bacillati</taxon>
        <taxon>Actinomycetota</taxon>
        <taxon>Actinomycetes</taxon>
        <taxon>Mycobacteriales</taxon>
        <taxon>Mycobacteriaceae</taxon>
        <taxon>Mycobacterium</taxon>
        <taxon>Mycobacterium avium complex (MAC)</taxon>
    </lineage>
</organism>
<evidence type="ECO:0000313" key="1">
    <source>
        <dbReference type="EMBL" id="OBB85147.1"/>
    </source>
</evidence>
<evidence type="ECO:0000313" key="2">
    <source>
        <dbReference type="Proteomes" id="UP000091914"/>
    </source>
</evidence>
<dbReference type="AlphaFoldDB" id="A0A1A0VPG0"/>
<dbReference type="Proteomes" id="UP000091914">
    <property type="component" value="Unassembled WGS sequence"/>
</dbReference>
<comment type="caution">
    <text evidence="1">The sequence shown here is derived from an EMBL/GenBank/DDBJ whole genome shotgun (WGS) entry which is preliminary data.</text>
</comment>